<comment type="caution">
    <text evidence="2">The sequence shown here is derived from an EMBL/GenBank/DDBJ whole genome shotgun (WGS) entry which is preliminary data.</text>
</comment>
<reference evidence="2 3" key="1">
    <citation type="submission" date="2018-04" db="EMBL/GenBank/DDBJ databases">
        <title>Genomic Encyclopedia of Archaeal and Bacterial Type Strains, Phase II (KMG-II): from individual species to whole genera.</title>
        <authorList>
            <person name="Goeker M."/>
        </authorList>
    </citation>
    <scope>NUCLEOTIDE SEQUENCE [LARGE SCALE GENOMIC DNA]</scope>
    <source>
        <strain evidence="2 3">DSM 26809</strain>
    </source>
</reference>
<proteinExistence type="predicted"/>
<dbReference type="EMBL" id="QAOQ01000001">
    <property type="protein sequence ID" value="PTR01154.1"/>
    <property type="molecule type" value="Genomic_DNA"/>
</dbReference>
<dbReference type="AlphaFoldDB" id="A0A2T5JFI7"/>
<evidence type="ECO:0000313" key="2">
    <source>
        <dbReference type="EMBL" id="PTR01154.1"/>
    </source>
</evidence>
<gene>
    <name evidence="2" type="ORF">C8P68_101387</name>
</gene>
<evidence type="ECO:0000313" key="3">
    <source>
        <dbReference type="Proteomes" id="UP000244168"/>
    </source>
</evidence>
<protein>
    <submittedName>
        <fullName evidence="2">Uncharacterized protein</fullName>
    </submittedName>
</protein>
<evidence type="ECO:0000256" key="1">
    <source>
        <dbReference type="SAM" id="SignalP"/>
    </source>
</evidence>
<name>A0A2T5JFI7_9SPHI</name>
<accession>A0A2T5JFI7</accession>
<sequence length="138" mass="15017">MKKTGALLLLMFIATLRSFSQTPPPPPPSQELLDWQKCTSDCFWKMLVDEAGAYDAADAASIECLNAEMDGLMSLPGPYDEYGESVPLSNEDLKKYNDIIKAYMDCQAAVAATLQAALVPFQEAEELCIQNCGSKPAS</sequence>
<feature type="signal peptide" evidence="1">
    <location>
        <begin position="1"/>
        <end position="20"/>
    </location>
</feature>
<dbReference type="RefSeq" id="WP_146166445.1">
    <property type="nucleotide sequence ID" value="NZ_CP160205.1"/>
</dbReference>
<feature type="chain" id="PRO_5015606984" evidence="1">
    <location>
        <begin position="21"/>
        <end position="138"/>
    </location>
</feature>
<keyword evidence="3" id="KW-1185">Reference proteome</keyword>
<organism evidence="2 3">
    <name type="scientific">Mucilaginibacter yixingensis</name>
    <dbReference type="NCBI Taxonomy" id="1295612"/>
    <lineage>
        <taxon>Bacteria</taxon>
        <taxon>Pseudomonadati</taxon>
        <taxon>Bacteroidota</taxon>
        <taxon>Sphingobacteriia</taxon>
        <taxon>Sphingobacteriales</taxon>
        <taxon>Sphingobacteriaceae</taxon>
        <taxon>Mucilaginibacter</taxon>
    </lineage>
</organism>
<keyword evidence="1" id="KW-0732">Signal</keyword>
<dbReference type="Proteomes" id="UP000244168">
    <property type="component" value="Unassembled WGS sequence"/>
</dbReference>